<proteinExistence type="predicted"/>
<reference evidence="1 2" key="1">
    <citation type="journal article" date="2018" name="Syst. Appl. Microbiol.">
        <title>Flavobacterium circumlabens sp. nov. and Flavobacterium cupreum sp. nov., two psychrotrophic species isolated from Antarctic environmental samples.</title>
        <authorList>
            <person name="Kralova S."/>
            <person name="Busse H.J."/>
            <person name="Svec P."/>
            <person name="Maslanova I."/>
            <person name="Stankova E."/>
            <person name="Bartak M."/>
            <person name="Sedlacek I."/>
        </authorList>
    </citation>
    <scope>NUCLEOTIDE SEQUENCE [LARGE SCALE GENOMIC DNA]</scope>
    <source>
        <strain evidence="1 2">CCM 8828</strain>
    </source>
</reference>
<sequence>MLFRYSEFLILSHLSYKIMKQLFTLILLYFSTVLCYGQSKKADYNDVIYKILPSLSGGDVLIVEKIPSSNIADELQINYNGGNPINGTKSPNGVINFNKTFIIPLGATQLTFKIDNNSSNDYDVTISGGGGGSQIVVPPVTDYSKIHDSDDLNRALWAAFEMDAYLYYHHTATANIKKEELQKILSRYIDAKRLSNVYGGDYNKWKNTNPFVKDMEYAKLYPAPKGELYSGMGSAIGGMDVTKYVQAFADFLRDRIKQELTIAYLEKFKQTLEKNKEIRELLPKTWATFKDNDIFNLPSMGATYKDAFAADLASLPDNFIIYVKRHHFNSMINGNKNAFIVGSAMYSFINQMAKGDHPSTALHTIALQNPYDLTTPLTSTYIIAITDMLSQNLLAKTGDHWIELKTVEKLNPDIIRIFFALLYDKYPDLFEASHLSRKLSELADNSDINQRFNAIYNFVILAQNIDQRINEFKKMKETPGNSTAAERKEVALDFFLSNSDALTDLVKTTFSVVNRDDLYDEKYSMIISGLTDAIDIAKAVRSNNFPRATNATISLITTVVGSEKDNKWIKPLKNILAFTNDVVAAKTSDEIKAVIANYAEPVQSYKVIRKSYFSAALSAYPGLYCGTESNNQTKTKLFSNFTYGVTAPIGLAFGSGNSDRDSSSITAFLSILDIGAALSYRSENTTTDIPDKITLAQIFAPGVHFVYGIKNSPLALKVGYQYAPQLRDISTESITVEDASVWRLTAGISVDIPIYIFTSKH</sequence>
<dbReference type="AlphaFoldDB" id="A0A4Y7U7H9"/>
<dbReference type="Proteomes" id="UP000298340">
    <property type="component" value="Unassembled WGS sequence"/>
</dbReference>
<comment type="caution">
    <text evidence="1">The sequence shown here is derived from an EMBL/GenBank/DDBJ whole genome shotgun (WGS) entry which is preliminary data.</text>
</comment>
<dbReference type="EMBL" id="QWDN01000009">
    <property type="protein sequence ID" value="TEB42365.1"/>
    <property type="molecule type" value="Genomic_DNA"/>
</dbReference>
<evidence type="ECO:0000313" key="1">
    <source>
        <dbReference type="EMBL" id="TEB42365.1"/>
    </source>
</evidence>
<accession>A0A4Y7U7H9</accession>
<gene>
    <name evidence="1" type="ORF">D0809_20950</name>
</gene>
<protein>
    <submittedName>
        <fullName evidence="1">Uncharacterized protein</fullName>
    </submittedName>
</protein>
<evidence type="ECO:0000313" key="2">
    <source>
        <dbReference type="Proteomes" id="UP000298340"/>
    </source>
</evidence>
<name>A0A4Y7U7H9_9FLAO</name>
<organism evidence="1 2">
    <name type="scientific">Flavobacterium circumlabens</name>
    <dbReference type="NCBI Taxonomy" id="2133765"/>
    <lineage>
        <taxon>Bacteria</taxon>
        <taxon>Pseudomonadati</taxon>
        <taxon>Bacteroidota</taxon>
        <taxon>Flavobacteriia</taxon>
        <taxon>Flavobacteriales</taxon>
        <taxon>Flavobacteriaceae</taxon>
        <taxon>Flavobacterium</taxon>
    </lineage>
</organism>